<dbReference type="InterPro" id="IPR045569">
    <property type="entry name" value="Metalloprtase-TldD/E_C"/>
</dbReference>
<dbReference type="EMBL" id="FOKI01000065">
    <property type="protein sequence ID" value="SFB45324.1"/>
    <property type="molecule type" value="Genomic_DNA"/>
</dbReference>
<feature type="domain" description="Metalloprotease TldD/E C-terminal" evidence="3">
    <location>
        <begin position="239"/>
        <end position="466"/>
    </location>
</feature>
<dbReference type="InterPro" id="IPR035068">
    <property type="entry name" value="TldD/PmbA_N"/>
</dbReference>
<evidence type="ECO:0000256" key="2">
    <source>
        <dbReference type="SAM" id="Coils"/>
    </source>
</evidence>
<dbReference type="STRING" id="84698.SAMN04488528_10657"/>
<organism evidence="4 5">
    <name type="scientific">Clostridium frigidicarnis</name>
    <dbReference type="NCBI Taxonomy" id="84698"/>
    <lineage>
        <taxon>Bacteria</taxon>
        <taxon>Bacillati</taxon>
        <taxon>Bacillota</taxon>
        <taxon>Clostridia</taxon>
        <taxon>Eubacteriales</taxon>
        <taxon>Clostridiaceae</taxon>
        <taxon>Clostridium</taxon>
    </lineage>
</organism>
<dbReference type="Proteomes" id="UP000198619">
    <property type="component" value="Unassembled WGS sequence"/>
</dbReference>
<dbReference type="GO" id="GO:0008237">
    <property type="term" value="F:metallopeptidase activity"/>
    <property type="evidence" value="ECO:0007669"/>
    <property type="project" value="InterPro"/>
</dbReference>
<dbReference type="Pfam" id="PF19289">
    <property type="entry name" value="PmbA_TldD_3rd"/>
    <property type="match status" value="1"/>
</dbReference>
<proteinExistence type="inferred from homology"/>
<dbReference type="InterPro" id="IPR036059">
    <property type="entry name" value="TldD/PmbA_sf"/>
</dbReference>
<dbReference type="RefSeq" id="WP_090043220.1">
    <property type="nucleotide sequence ID" value="NZ_FOKI01000065.1"/>
</dbReference>
<keyword evidence="2" id="KW-0175">Coiled coil</keyword>
<feature type="coiled-coil region" evidence="2">
    <location>
        <begin position="81"/>
        <end position="108"/>
    </location>
</feature>
<dbReference type="InterPro" id="IPR051463">
    <property type="entry name" value="Peptidase_U62_metallo"/>
</dbReference>
<evidence type="ECO:0000313" key="5">
    <source>
        <dbReference type="Proteomes" id="UP000198619"/>
    </source>
</evidence>
<dbReference type="AlphaFoldDB" id="A0A1I1B4P2"/>
<gene>
    <name evidence="4" type="ORF">SAMN04488528_10657</name>
</gene>
<evidence type="ECO:0000256" key="1">
    <source>
        <dbReference type="ARBA" id="ARBA00005836"/>
    </source>
</evidence>
<sequence>MALRHSKFLYESKVLLRELINTLNRDFQYVSVLGSDCIGKKYSTNRKSSSIASNDFNERGFVARVYDDGEYYEYSFNEISKESLNNIVEKIKINIRNLEKRNVSIKKHKHIDEIKSNQSLIKDIDINPRTLGDKVIIQKIEQLRDRGINKSNEIVNFQINYSFLQVNKIFLSNNKDLEETYMWADASAVCITSRNDKSKYYFDSVSGLKGVEILDDLEKKINSTVEIAISLLESEPIKPGEYNVIFSPDVSGLIAHEAFGHGVEMDMFVKDRAKAKHFIDTQIASPLVTMVDGAKGVEQTSSYDFDDEGTLAQDTIIIDKGILKNGLSDYISAMELNIKPTGNGKRESFERKAYSRMTNTYFKSGESTLREMIESIEYGLLLEGAGGGMEDPKNWGIQCTALVAREIKEGKLTGKLYSPIIITGYVPDVLKSVSMVSGEVGLSGAGFCGKGHKEWVKVSCGGPYIKSKVRLG</sequence>
<evidence type="ECO:0000313" key="4">
    <source>
        <dbReference type="EMBL" id="SFB45324.1"/>
    </source>
</evidence>
<name>A0A1I1B4P2_9CLOT</name>
<dbReference type="PANTHER" id="PTHR30624:SF4">
    <property type="entry name" value="METALLOPROTEASE TLDD"/>
    <property type="match status" value="1"/>
</dbReference>
<accession>A0A1I1B4P2</accession>
<evidence type="ECO:0000259" key="3">
    <source>
        <dbReference type="Pfam" id="PF19289"/>
    </source>
</evidence>
<reference evidence="4 5" key="1">
    <citation type="submission" date="2016-10" db="EMBL/GenBank/DDBJ databases">
        <authorList>
            <person name="de Groot N.N."/>
        </authorList>
    </citation>
    <scope>NUCLEOTIDE SEQUENCE [LARGE SCALE GENOMIC DNA]</scope>
    <source>
        <strain evidence="4 5">DSM 12271</strain>
    </source>
</reference>
<dbReference type="GO" id="GO:0005829">
    <property type="term" value="C:cytosol"/>
    <property type="evidence" value="ECO:0007669"/>
    <property type="project" value="TreeGrafter"/>
</dbReference>
<dbReference type="PANTHER" id="PTHR30624">
    <property type="entry name" value="UNCHARACTERIZED PROTEIN TLDD AND PMBA"/>
    <property type="match status" value="1"/>
</dbReference>
<dbReference type="Gene3D" id="3.30.2290.10">
    <property type="entry name" value="PmbA/TldD superfamily"/>
    <property type="match status" value="1"/>
</dbReference>
<dbReference type="OrthoDB" id="9803213at2"/>
<keyword evidence="5" id="KW-1185">Reference proteome</keyword>
<dbReference type="GO" id="GO:0006508">
    <property type="term" value="P:proteolysis"/>
    <property type="evidence" value="ECO:0007669"/>
    <property type="project" value="InterPro"/>
</dbReference>
<protein>
    <submittedName>
        <fullName evidence="4">TldD protein</fullName>
    </submittedName>
</protein>
<dbReference type="SUPFAM" id="SSF111283">
    <property type="entry name" value="Putative modulator of DNA gyrase, PmbA/TldD"/>
    <property type="match status" value="1"/>
</dbReference>
<comment type="similarity">
    <text evidence="1">Belongs to the peptidase U62 family.</text>
</comment>